<dbReference type="AlphaFoldDB" id="A0A2H3P3S1"/>
<dbReference type="SUPFAM" id="SSF53649">
    <property type="entry name" value="Alkaline phosphatase-like"/>
    <property type="match status" value="1"/>
</dbReference>
<comment type="caution">
    <text evidence="1">The sequence shown here is derived from an EMBL/GenBank/DDBJ whole genome shotgun (WGS) entry which is preliminary data.</text>
</comment>
<dbReference type="GO" id="GO:0016787">
    <property type="term" value="F:hydrolase activity"/>
    <property type="evidence" value="ECO:0007669"/>
    <property type="project" value="UniProtKB-ARBA"/>
</dbReference>
<reference evidence="1 2" key="1">
    <citation type="submission" date="2017-10" db="EMBL/GenBank/DDBJ databases">
        <title>Draft genome of Longimonas halophila.</title>
        <authorList>
            <person name="Goh K.M."/>
            <person name="Shamsir M.S."/>
            <person name="Lim S.W."/>
        </authorList>
    </citation>
    <scope>NUCLEOTIDE SEQUENCE [LARGE SCALE GENOMIC DNA]</scope>
    <source>
        <strain evidence="1 2">KCTC 42399</strain>
    </source>
</reference>
<dbReference type="RefSeq" id="WP_098062761.1">
    <property type="nucleotide sequence ID" value="NZ_PDEP01000010.1"/>
</dbReference>
<sequence>MNTSLPSKPPAWISVLVLSLLGVGLLGGCEKPGDLPDATPNRVQAPAEVPVLLLSIDGLRHDYLELHDAPTLDSLRNASASVERFVPSFPTKTFPNHYTLVTGLHPGNHGIVANSMYDPEMDASFSMSNEAAVTNGDWWDDGEPIWVTAEQQGLRAATYFWPGSEAEIDGTRPSYWTAYDGSVPGNERVDTVLDWLDLPEAKRPSFLTLYFSTVDTQGHRHGPESDEVATAMQAVDGYVQRLIDGLSARGMDVNLFITGDHGMVETARERAVVVDEHINLDDVQIVDYTPVGMMNPRAGVDPQPIIDTLDALDHVSAYHRSETPEDLHFRDHPRIPEIIAIADPGWSLTTTSYLEDNPDGLSGATHGYVPSTPDMQTLLIANGPAFEADTQVETLDFVDLYPLMTHLLDLDPASHDGSLQAARGLLRAAE</sequence>
<dbReference type="Pfam" id="PF01663">
    <property type="entry name" value="Phosphodiest"/>
    <property type="match status" value="1"/>
</dbReference>
<keyword evidence="2" id="KW-1185">Reference proteome</keyword>
<dbReference type="EMBL" id="PDEP01000010">
    <property type="protein sequence ID" value="PEN06072.1"/>
    <property type="molecule type" value="Genomic_DNA"/>
</dbReference>
<accession>A0A2H3P3S1</accession>
<dbReference type="InterPro" id="IPR017850">
    <property type="entry name" value="Alkaline_phosphatase_core_sf"/>
</dbReference>
<evidence type="ECO:0000313" key="2">
    <source>
        <dbReference type="Proteomes" id="UP000221024"/>
    </source>
</evidence>
<proteinExistence type="predicted"/>
<dbReference type="PANTHER" id="PTHR10151">
    <property type="entry name" value="ECTONUCLEOTIDE PYROPHOSPHATASE/PHOSPHODIESTERASE"/>
    <property type="match status" value="1"/>
</dbReference>
<dbReference type="Gene3D" id="3.30.1360.180">
    <property type="match status" value="1"/>
</dbReference>
<name>A0A2H3P3S1_9BACT</name>
<evidence type="ECO:0000313" key="1">
    <source>
        <dbReference type="EMBL" id="PEN06072.1"/>
    </source>
</evidence>
<gene>
    <name evidence="1" type="ORF">CRI93_11380</name>
</gene>
<dbReference type="OrthoDB" id="9779418at2"/>
<protein>
    <submittedName>
        <fullName evidence="1">Alkaline phosphatase family protein</fullName>
    </submittedName>
</protein>
<dbReference type="PANTHER" id="PTHR10151:SF120">
    <property type="entry name" value="BIS(5'-ADENOSYL)-TRIPHOSPHATASE"/>
    <property type="match status" value="1"/>
</dbReference>
<dbReference type="Proteomes" id="UP000221024">
    <property type="component" value="Unassembled WGS sequence"/>
</dbReference>
<organism evidence="1 2">
    <name type="scientific">Longimonas halophila</name>
    <dbReference type="NCBI Taxonomy" id="1469170"/>
    <lineage>
        <taxon>Bacteria</taxon>
        <taxon>Pseudomonadati</taxon>
        <taxon>Rhodothermota</taxon>
        <taxon>Rhodothermia</taxon>
        <taxon>Rhodothermales</taxon>
        <taxon>Salisaetaceae</taxon>
        <taxon>Longimonas</taxon>
    </lineage>
</organism>
<dbReference type="InterPro" id="IPR002591">
    <property type="entry name" value="Phosphodiest/P_Trfase"/>
</dbReference>
<dbReference type="Gene3D" id="3.40.720.10">
    <property type="entry name" value="Alkaline Phosphatase, subunit A"/>
    <property type="match status" value="1"/>
</dbReference>
<dbReference type="CDD" id="cd16018">
    <property type="entry name" value="Enpp"/>
    <property type="match status" value="1"/>
</dbReference>